<feature type="region of interest" description="Disordered" evidence="2">
    <location>
        <begin position="319"/>
        <end position="343"/>
    </location>
</feature>
<dbReference type="InterPro" id="IPR013783">
    <property type="entry name" value="Ig-like_fold"/>
</dbReference>
<evidence type="ECO:0000256" key="1">
    <source>
        <dbReference type="RuleBase" id="RU003425"/>
    </source>
</evidence>
<accession>A0A0D8XLX4</accession>
<evidence type="ECO:0000256" key="2">
    <source>
        <dbReference type="SAM" id="MobiDB-lite"/>
    </source>
</evidence>
<comment type="function">
    <text evidence="1">Central component in molecular interactions underlying sperm crawling. Forms an extensive filament system that extends from sperm villipoda, along the leading edge of the pseudopod.</text>
</comment>
<dbReference type="InterPro" id="IPR008962">
    <property type="entry name" value="PapD-like_sf"/>
</dbReference>
<feature type="region of interest" description="Disordered" evidence="2">
    <location>
        <begin position="184"/>
        <end position="268"/>
    </location>
</feature>
<reference evidence="4 5" key="1">
    <citation type="submission" date="2013-11" db="EMBL/GenBank/DDBJ databases">
        <title>Draft genome of the bovine lungworm Dictyocaulus viviparus.</title>
        <authorList>
            <person name="Mitreva M."/>
        </authorList>
    </citation>
    <scope>NUCLEOTIDE SEQUENCE [LARGE SCALE GENOMIC DNA]</scope>
    <source>
        <strain evidence="4 5">HannoverDv2000</strain>
    </source>
</reference>
<feature type="compositionally biased region" description="Basic and acidic residues" evidence="2">
    <location>
        <begin position="213"/>
        <end position="223"/>
    </location>
</feature>
<dbReference type="AlphaFoldDB" id="A0A0D8XLX4"/>
<feature type="compositionally biased region" description="Polar residues" evidence="2">
    <location>
        <begin position="326"/>
        <end position="343"/>
    </location>
</feature>
<dbReference type="Proteomes" id="UP000053766">
    <property type="component" value="Unassembled WGS sequence"/>
</dbReference>
<keyword evidence="5" id="KW-1185">Reference proteome</keyword>
<dbReference type="EMBL" id="KN716565">
    <property type="protein sequence ID" value="KJH43376.1"/>
    <property type="molecule type" value="Genomic_DNA"/>
</dbReference>
<reference evidence="5" key="2">
    <citation type="journal article" date="2016" name="Sci. Rep.">
        <title>Dictyocaulus viviparus genome, variome and transcriptome elucidate lungworm biology and support future intervention.</title>
        <authorList>
            <person name="McNulty S.N."/>
            <person name="Strube C."/>
            <person name="Rosa B.A."/>
            <person name="Martin J.C."/>
            <person name="Tyagi R."/>
            <person name="Choi Y.J."/>
            <person name="Wang Q."/>
            <person name="Hallsworth Pepin K."/>
            <person name="Zhang X."/>
            <person name="Ozersky P."/>
            <person name="Wilson R.K."/>
            <person name="Sternberg P.W."/>
            <person name="Gasser R.B."/>
            <person name="Mitreva M."/>
        </authorList>
    </citation>
    <scope>NUCLEOTIDE SEQUENCE [LARGE SCALE GENOMIC DNA]</scope>
    <source>
        <strain evidence="5">HannoverDv2000</strain>
    </source>
</reference>
<feature type="domain" description="MSP" evidence="3">
    <location>
        <begin position="6"/>
        <end position="119"/>
    </location>
</feature>
<gene>
    <name evidence="4" type="ORF">DICVIV_10602</name>
</gene>
<dbReference type="InterPro" id="IPR000535">
    <property type="entry name" value="MSP_dom"/>
</dbReference>
<feature type="compositionally biased region" description="Polar residues" evidence="2">
    <location>
        <begin position="224"/>
        <end position="240"/>
    </location>
</feature>
<feature type="compositionally biased region" description="Acidic residues" evidence="2">
    <location>
        <begin position="188"/>
        <end position="198"/>
    </location>
</feature>
<dbReference type="STRING" id="29172.A0A0D8XLX4"/>
<evidence type="ECO:0000259" key="3">
    <source>
        <dbReference type="PROSITE" id="PS50202"/>
    </source>
</evidence>
<dbReference type="PROSITE" id="PS50202">
    <property type="entry name" value="MSP"/>
    <property type="match status" value="1"/>
</dbReference>
<evidence type="ECO:0000313" key="5">
    <source>
        <dbReference type="Proteomes" id="UP000053766"/>
    </source>
</evidence>
<evidence type="ECO:0000313" key="4">
    <source>
        <dbReference type="EMBL" id="KJH43376.1"/>
    </source>
</evidence>
<dbReference type="SUPFAM" id="SSF49354">
    <property type="entry name" value="PapD-like"/>
    <property type="match status" value="1"/>
</dbReference>
<protein>
    <recommendedName>
        <fullName evidence="1">Major sperm protein</fullName>
    </recommendedName>
</protein>
<dbReference type="Pfam" id="PF00635">
    <property type="entry name" value="Motile_Sperm"/>
    <property type="match status" value="1"/>
</dbReference>
<keyword evidence="1" id="KW-0206">Cytoskeleton</keyword>
<name>A0A0D8XLX4_DICVI</name>
<feature type="compositionally biased region" description="Low complexity" evidence="2">
    <location>
        <begin position="199"/>
        <end position="212"/>
    </location>
</feature>
<organism evidence="4 5">
    <name type="scientific">Dictyocaulus viviparus</name>
    <name type="common">Bovine lungworm</name>
    <dbReference type="NCBI Taxonomy" id="29172"/>
    <lineage>
        <taxon>Eukaryota</taxon>
        <taxon>Metazoa</taxon>
        <taxon>Ecdysozoa</taxon>
        <taxon>Nematoda</taxon>
        <taxon>Chromadorea</taxon>
        <taxon>Rhabditida</taxon>
        <taxon>Rhabditina</taxon>
        <taxon>Rhabditomorpha</taxon>
        <taxon>Strongyloidea</taxon>
        <taxon>Metastrongylidae</taxon>
        <taxon>Dictyocaulus</taxon>
    </lineage>
</organism>
<proteinExistence type="predicted"/>
<dbReference type="Gene3D" id="2.60.40.10">
    <property type="entry name" value="Immunoglobulins"/>
    <property type="match status" value="1"/>
</dbReference>
<keyword evidence="1" id="KW-0963">Cytoplasm</keyword>
<feature type="compositionally biased region" description="Polar residues" evidence="2">
    <location>
        <begin position="254"/>
        <end position="268"/>
    </location>
</feature>
<sequence length="343" mass="37571">MAATDKLVFVPSKSVTFMPNGSKQMAEMTVANESDKTIMFKMKSTRPGMFKMRPVYGAVAPSEKTTVRLIFKGLKSGQEAPRKESDERCKGVLIDEQLNDWGDAAEERNRMDEPTSRRCRGNEIDCLNQRRNFCDCRFTVVAAVAPSTSINTEKSKSAANVIVKKEIVQAPPKKLVVVMYRDQKDDSVSGDDDDDDDPTTTCTTVQQNTNKQQTEKTNPERRQQQSNVATKSAAQKSTLGGKSAMSAATAAKQGDQQTNREATKSAAVTQKSVLTKSMTTSELNVKTAKLSPAFDIKKVKAEVAANVPAARVQSFTVDPDDAGAKTCQQNKAFNNNQQSEYAK</sequence>
<dbReference type="OrthoDB" id="5873870at2759"/>